<keyword evidence="2 3" id="KW-0663">Pyridoxal phosphate</keyword>
<dbReference type="KEGG" id="xba:C7S18_04440"/>
<dbReference type="SUPFAM" id="SSF53383">
    <property type="entry name" value="PLP-dependent transferases"/>
    <property type="match status" value="1"/>
</dbReference>
<dbReference type="OrthoDB" id="9801052at2"/>
<organism evidence="4 5">
    <name type="scientific">Ahniella affigens</name>
    <dbReference type="NCBI Taxonomy" id="2021234"/>
    <lineage>
        <taxon>Bacteria</taxon>
        <taxon>Pseudomonadati</taxon>
        <taxon>Pseudomonadota</taxon>
        <taxon>Gammaproteobacteria</taxon>
        <taxon>Lysobacterales</taxon>
        <taxon>Rhodanobacteraceae</taxon>
        <taxon>Ahniella</taxon>
    </lineage>
</organism>
<dbReference type="InterPro" id="IPR005814">
    <property type="entry name" value="Aminotrans_3"/>
</dbReference>
<dbReference type="InterPro" id="IPR015422">
    <property type="entry name" value="PyrdxlP-dep_Trfase_small"/>
</dbReference>
<dbReference type="InterPro" id="IPR015421">
    <property type="entry name" value="PyrdxlP-dep_Trfase_major"/>
</dbReference>
<dbReference type="GO" id="GO:0030170">
    <property type="term" value="F:pyridoxal phosphate binding"/>
    <property type="evidence" value="ECO:0007669"/>
    <property type="project" value="InterPro"/>
</dbReference>
<keyword evidence="4" id="KW-0032">Aminotransferase</keyword>
<dbReference type="Proteomes" id="UP000241074">
    <property type="component" value="Chromosome"/>
</dbReference>
<dbReference type="Gene3D" id="3.40.640.10">
    <property type="entry name" value="Type I PLP-dependent aspartate aminotransferase-like (Major domain)"/>
    <property type="match status" value="1"/>
</dbReference>
<dbReference type="PANTHER" id="PTHR43713">
    <property type="entry name" value="GLUTAMATE-1-SEMIALDEHYDE 2,1-AMINOMUTASE"/>
    <property type="match status" value="1"/>
</dbReference>
<comment type="similarity">
    <text evidence="3">Belongs to the class-III pyridoxal-phosphate-dependent aminotransferase family.</text>
</comment>
<dbReference type="GO" id="GO:0008483">
    <property type="term" value="F:transaminase activity"/>
    <property type="evidence" value="ECO:0007669"/>
    <property type="project" value="UniProtKB-KW"/>
</dbReference>
<evidence type="ECO:0000313" key="5">
    <source>
        <dbReference type="Proteomes" id="UP000241074"/>
    </source>
</evidence>
<dbReference type="RefSeq" id="WP_106890419.1">
    <property type="nucleotide sequence ID" value="NZ_CP027860.1"/>
</dbReference>
<evidence type="ECO:0000313" key="4">
    <source>
        <dbReference type="EMBL" id="AVP96490.1"/>
    </source>
</evidence>
<dbReference type="Gene3D" id="3.90.1150.10">
    <property type="entry name" value="Aspartate Aminotransferase, domain 1"/>
    <property type="match status" value="1"/>
</dbReference>
<dbReference type="InterPro" id="IPR015424">
    <property type="entry name" value="PyrdxlP-dep_Trfase"/>
</dbReference>
<protein>
    <submittedName>
        <fullName evidence="4">Aspartate aminotransferase family protein</fullName>
    </submittedName>
</protein>
<name>A0A2P1PNS3_9GAMM</name>
<sequence>MSTEPARTEAIRLELLKVRERYAEHNPRSQLAHKEAIAYFPGGSTRSVLRNLPFPLTLAGGQGSKVWDIDGHEYFDCLGDYSAALLGHSNSQVAEIVSSTLAGGVSLGGRNTIETSLAKSLRSRFDSMELMRFTSSGTEANIIAIAATRAFANRSKVLVFSGAFHGALLNFSGESEALNVPFSFIRSIYNDVPQLERTITKHSRDLAAVIIEPMLNSAGCIVARTDFLEEVRRLTAQFEIPLIFDEVVTSRLYFGGLQRKMGIRPEITTLGKYLGGGLNFGAVGGRAEIMSRFDMDGPDALVHSGTFNNNVLTMAAAREVLNIYGEKEAVALNNHGDCLRETLNGIALKTDSSLSFTGVGSMMQAHMRKGTIERPYSMQLNELLLREIFYLFMLEMGVWIGRRGLITLSLPIITDRTGVLVDAVEAFISTYRSFLRG</sequence>
<dbReference type="AlphaFoldDB" id="A0A2P1PNS3"/>
<comment type="cofactor">
    <cofactor evidence="1">
        <name>pyridoxal 5'-phosphate</name>
        <dbReference type="ChEBI" id="CHEBI:597326"/>
    </cofactor>
</comment>
<dbReference type="PANTHER" id="PTHR43713:SF3">
    <property type="entry name" value="GLUTAMATE-1-SEMIALDEHYDE 2,1-AMINOMUTASE 1, CHLOROPLASTIC-RELATED"/>
    <property type="match status" value="1"/>
</dbReference>
<reference evidence="4 5" key="2">
    <citation type="submission" date="2018-03" db="EMBL/GenBank/DDBJ databases">
        <authorList>
            <person name="Keele B.F."/>
        </authorList>
    </citation>
    <scope>NUCLEOTIDE SEQUENCE [LARGE SCALE GENOMIC DNA]</scope>
    <source>
        <strain evidence="4 5">D13</strain>
    </source>
</reference>
<evidence type="ECO:0000256" key="3">
    <source>
        <dbReference type="RuleBase" id="RU003560"/>
    </source>
</evidence>
<dbReference type="EMBL" id="CP027860">
    <property type="protein sequence ID" value="AVP96490.1"/>
    <property type="molecule type" value="Genomic_DNA"/>
</dbReference>
<evidence type="ECO:0000256" key="1">
    <source>
        <dbReference type="ARBA" id="ARBA00001933"/>
    </source>
</evidence>
<accession>A0A2P1PNS3</accession>
<proteinExistence type="inferred from homology"/>
<gene>
    <name evidence="4" type="ORF">C7S18_04440</name>
</gene>
<keyword evidence="5" id="KW-1185">Reference proteome</keyword>
<evidence type="ECO:0000256" key="2">
    <source>
        <dbReference type="ARBA" id="ARBA00022898"/>
    </source>
</evidence>
<keyword evidence="4" id="KW-0808">Transferase</keyword>
<reference evidence="4 5" key="1">
    <citation type="submission" date="2018-03" db="EMBL/GenBank/DDBJ databases">
        <title>Ahniella affigens gen. nov., sp. nov., a gammaproteobacterium isolated from sandy soil near a stream.</title>
        <authorList>
            <person name="Ko Y."/>
            <person name="Kim J.-H."/>
        </authorList>
    </citation>
    <scope>NUCLEOTIDE SEQUENCE [LARGE SCALE GENOMIC DNA]</scope>
    <source>
        <strain evidence="4 5">D13</strain>
    </source>
</reference>
<dbReference type="Pfam" id="PF00202">
    <property type="entry name" value="Aminotran_3"/>
    <property type="match status" value="1"/>
</dbReference>